<comment type="caution">
    <text evidence="1">The sequence shown here is derived from an EMBL/GenBank/DDBJ whole genome shotgun (WGS) entry which is preliminary data.</text>
</comment>
<evidence type="ECO:0000313" key="2">
    <source>
        <dbReference type="Proteomes" id="UP001500936"/>
    </source>
</evidence>
<organism evidence="1 2">
    <name type="scientific">Nibrella viscosa</name>
    <dbReference type="NCBI Taxonomy" id="1084524"/>
    <lineage>
        <taxon>Bacteria</taxon>
        <taxon>Pseudomonadati</taxon>
        <taxon>Bacteroidota</taxon>
        <taxon>Cytophagia</taxon>
        <taxon>Cytophagales</taxon>
        <taxon>Spirosomataceae</taxon>
        <taxon>Nibrella</taxon>
    </lineage>
</organism>
<gene>
    <name evidence="1" type="ORF">GCM10023187_10790</name>
</gene>
<dbReference type="InterPro" id="IPR041662">
    <property type="entry name" value="SusD-like_2"/>
</dbReference>
<keyword evidence="1" id="KW-0449">Lipoprotein</keyword>
<dbReference type="RefSeq" id="WP_345264722.1">
    <property type="nucleotide sequence ID" value="NZ_BAABHB010000002.1"/>
</dbReference>
<dbReference type="InterPro" id="IPR024302">
    <property type="entry name" value="SusD-like"/>
</dbReference>
<dbReference type="InterPro" id="IPR011990">
    <property type="entry name" value="TPR-like_helical_dom_sf"/>
</dbReference>
<dbReference type="Pfam" id="PF12741">
    <property type="entry name" value="SusD-like"/>
    <property type="match status" value="1"/>
</dbReference>
<proteinExistence type="predicted"/>
<protein>
    <submittedName>
        <fullName evidence="1">SusD/RagB family nutrient-binding outer membrane lipoprotein</fullName>
    </submittedName>
</protein>
<reference evidence="2" key="1">
    <citation type="journal article" date="2019" name="Int. J. Syst. Evol. Microbiol.">
        <title>The Global Catalogue of Microorganisms (GCM) 10K type strain sequencing project: providing services to taxonomists for standard genome sequencing and annotation.</title>
        <authorList>
            <consortium name="The Broad Institute Genomics Platform"/>
            <consortium name="The Broad Institute Genome Sequencing Center for Infectious Disease"/>
            <person name="Wu L."/>
            <person name="Ma J."/>
        </authorList>
    </citation>
    <scope>NUCLEOTIDE SEQUENCE [LARGE SCALE GENOMIC DNA]</scope>
    <source>
        <strain evidence="2">JCM 17925</strain>
    </source>
</reference>
<keyword evidence="2" id="KW-1185">Reference proteome</keyword>
<dbReference type="Proteomes" id="UP001500936">
    <property type="component" value="Unassembled WGS sequence"/>
</dbReference>
<dbReference type="SUPFAM" id="SSF48452">
    <property type="entry name" value="TPR-like"/>
    <property type="match status" value="1"/>
</dbReference>
<accession>A0ABP8K1A6</accession>
<dbReference type="EMBL" id="BAABHB010000002">
    <property type="protein sequence ID" value="GAA4399253.1"/>
    <property type="molecule type" value="Genomic_DNA"/>
</dbReference>
<sequence length="563" mass="61795">MLIAGCVLLVSSCQMTDLDINTDPNRPAQASLRLLVPTAELAAVNSAVGIINNASGFAGMMSSADSYDLSNNSYNGTWNAFYRDMQNVEELLKATEDGKNPVYRGIALTLKAYAVGNMVDMFGDIPYSQAWKGNNPAVDKSVPFDKDATIYEDLLKLCDQAVAEFAKPQAVAVSGDFIGSGSAVTWTRLARTVKLRLLLNSRKGRTNGNAELKAAFDAGGYITTAAQDFIYRYSTQISPQDDRHPWFRGPYTGTGDPTYINHQLMGEMLLNKDPRLPFYFYRQATRTLDPNSPTDRGTIPFGGTYLPLRASFLSEYKKAYYDDKQDPTAADILYLSGFFGRDRADNTGAPADGALRTAPGAYPAGGFYSGREIAARALTGNNAGGAGIWPLITSWNVKFYQVEAILDGTGVSGDAKALFEAAMREQIALVVSTAQRVDTRSVPPTAAAITDYVNAWLKLYDAAPTNQAKLNVVAKQIWFCSWGQGQEAWNLMRRTGYPVQGPFRTLSVGIQAPLLKPPRQYALRLPYPSQEGNLNPNAAKYVSDIIFDRDPVFWDKTKIKWEF</sequence>
<name>A0ABP8K1A6_9BACT</name>
<dbReference type="Pfam" id="PF12771">
    <property type="entry name" value="SusD-like_2"/>
    <property type="match status" value="1"/>
</dbReference>
<evidence type="ECO:0000313" key="1">
    <source>
        <dbReference type="EMBL" id="GAA4399253.1"/>
    </source>
</evidence>
<dbReference type="Gene3D" id="1.25.40.390">
    <property type="match status" value="2"/>
</dbReference>